<evidence type="ECO:0000313" key="11">
    <source>
        <dbReference type="Proteomes" id="UP000425916"/>
    </source>
</evidence>
<keyword evidence="3" id="KW-0004">4Fe-4S</keyword>
<dbReference type="AlphaFoldDB" id="A0A6I5ZU19"/>
<dbReference type="RefSeq" id="WP_156274317.1">
    <property type="nucleotide sequence ID" value="NZ_CP046244.1"/>
</dbReference>
<reference evidence="10 11" key="1">
    <citation type="submission" date="2019-11" db="EMBL/GenBank/DDBJ databases">
        <title>Genome sequence of Moorella glycerini DSM11254.</title>
        <authorList>
            <person name="Poehlein A."/>
            <person name="Boeer T."/>
            <person name="Daniel R."/>
        </authorList>
    </citation>
    <scope>NUCLEOTIDE SEQUENCE [LARGE SCALE GENOMIC DNA]</scope>
    <source>
        <strain evidence="10 11">DSM 11254</strain>
    </source>
</reference>
<dbReference type="PANTHER" id="PTHR30038:SF0">
    <property type="entry name" value="TUNGSTEN-CONTAINING ALDEHYDE FERREDOXIN OXIDOREDUCTASE"/>
    <property type="match status" value="1"/>
</dbReference>
<proteinExistence type="inferred from homology"/>
<organism evidence="10 11">
    <name type="scientific">Neomoorella glycerini</name>
    <dbReference type="NCBI Taxonomy" id="55779"/>
    <lineage>
        <taxon>Bacteria</taxon>
        <taxon>Bacillati</taxon>
        <taxon>Bacillota</taxon>
        <taxon>Clostridia</taxon>
        <taxon>Neomoorellales</taxon>
        <taxon>Neomoorellaceae</taxon>
        <taxon>Neomoorella</taxon>
    </lineage>
</organism>
<dbReference type="PANTHER" id="PTHR30038">
    <property type="entry name" value="ALDEHYDE FERREDOXIN OXIDOREDUCTASE"/>
    <property type="match status" value="1"/>
</dbReference>
<evidence type="ECO:0000256" key="7">
    <source>
        <dbReference type="ARBA" id="ARBA00023014"/>
    </source>
</evidence>
<dbReference type="InterPro" id="IPR013983">
    <property type="entry name" value="Ald_Fedxn_OxRdtase_N"/>
</dbReference>
<evidence type="ECO:0000313" key="10">
    <source>
        <dbReference type="EMBL" id="QGP93115.1"/>
    </source>
</evidence>
<keyword evidence="11" id="KW-1185">Reference proteome</keyword>
<dbReference type="EMBL" id="CP046244">
    <property type="protein sequence ID" value="QGP93115.1"/>
    <property type="molecule type" value="Genomic_DNA"/>
</dbReference>
<evidence type="ECO:0000256" key="5">
    <source>
        <dbReference type="ARBA" id="ARBA00023002"/>
    </source>
</evidence>
<name>A0A6I5ZU19_9FIRM</name>
<evidence type="ECO:0000256" key="1">
    <source>
        <dbReference type="ARBA" id="ARBA00001966"/>
    </source>
</evidence>
<comment type="cofactor">
    <cofactor evidence="1">
        <name>[4Fe-4S] cluster</name>
        <dbReference type="ChEBI" id="CHEBI:49883"/>
    </cofactor>
</comment>
<dbReference type="Gene3D" id="1.10.599.10">
    <property type="entry name" value="Aldehyde Ferredoxin Oxidoreductase Protein, subunit A, domain 3"/>
    <property type="match status" value="1"/>
</dbReference>
<dbReference type="Proteomes" id="UP000425916">
    <property type="component" value="Chromosome"/>
</dbReference>
<dbReference type="GO" id="GO:0051539">
    <property type="term" value="F:4 iron, 4 sulfur cluster binding"/>
    <property type="evidence" value="ECO:0007669"/>
    <property type="project" value="UniProtKB-KW"/>
</dbReference>
<evidence type="ECO:0000256" key="4">
    <source>
        <dbReference type="ARBA" id="ARBA00022723"/>
    </source>
</evidence>
<evidence type="ECO:0000256" key="6">
    <source>
        <dbReference type="ARBA" id="ARBA00023004"/>
    </source>
</evidence>
<accession>A0A6I5ZU19</accession>
<dbReference type="InterPro" id="IPR001203">
    <property type="entry name" value="OxRdtase_Ald_Fedxn_C"/>
</dbReference>
<dbReference type="GO" id="GO:0016625">
    <property type="term" value="F:oxidoreductase activity, acting on the aldehyde or oxo group of donors, iron-sulfur protein as acceptor"/>
    <property type="evidence" value="ECO:0007669"/>
    <property type="project" value="InterPro"/>
</dbReference>
<dbReference type="GO" id="GO:0046872">
    <property type="term" value="F:metal ion binding"/>
    <property type="evidence" value="ECO:0007669"/>
    <property type="project" value="UniProtKB-KW"/>
</dbReference>
<dbReference type="InterPro" id="IPR013985">
    <property type="entry name" value="Ald_Fedxn_OxRdtase_dom3"/>
</dbReference>
<dbReference type="InterPro" id="IPR013984">
    <property type="entry name" value="Ald_Fedxn_OxRdtase_dom2"/>
</dbReference>
<comment type="cofactor">
    <cofactor evidence="8">
        <name>tungstopterin</name>
        <dbReference type="ChEBI" id="CHEBI:30402"/>
    </cofactor>
</comment>
<gene>
    <name evidence="10" type="primary">ydhV_5</name>
    <name evidence="10" type="ORF">MGLY_25130</name>
</gene>
<dbReference type="SUPFAM" id="SSF48310">
    <property type="entry name" value="Aldehyde ferredoxin oxidoreductase, C-terminal domains"/>
    <property type="match status" value="1"/>
</dbReference>
<dbReference type="InterPro" id="IPR051919">
    <property type="entry name" value="W-dependent_AOR"/>
</dbReference>
<dbReference type="GO" id="GO:0009055">
    <property type="term" value="F:electron transfer activity"/>
    <property type="evidence" value="ECO:0007669"/>
    <property type="project" value="InterPro"/>
</dbReference>
<dbReference type="Gene3D" id="3.60.9.10">
    <property type="entry name" value="Aldehyde ferredoxin oxidoreductase, N-terminal domain"/>
    <property type="match status" value="1"/>
</dbReference>
<evidence type="ECO:0000256" key="3">
    <source>
        <dbReference type="ARBA" id="ARBA00022485"/>
    </source>
</evidence>
<comment type="similarity">
    <text evidence="2">Belongs to the AOR/FOR family.</text>
</comment>
<dbReference type="Gene3D" id="1.10.569.10">
    <property type="entry name" value="Aldehyde Ferredoxin Oxidoreductase Protein, subunit A, domain 2"/>
    <property type="match status" value="1"/>
</dbReference>
<keyword evidence="7" id="KW-0411">Iron-sulfur</keyword>
<feature type="domain" description="Aldehyde ferredoxin oxidoreductase N-terminal" evidence="9">
    <location>
        <begin position="7"/>
        <end position="208"/>
    </location>
</feature>
<dbReference type="SUPFAM" id="SSF56228">
    <property type="entry name" value="Aldehyde ferredoxin oxidoreductase, N-terminal domain"/>
    <property type="match status" value="1"/>
</dbReference>
<dbReference type="InterPro" id="IPR036021">
    <property type="entry name" value="Tungsten_al_ferr_oxy-like_C"/>
</dbReference>
<sequence length="639" mass="69837">MKSVKGDTVLRVNLSTGQSRIEKLSPHFVADYLGGRGFTSRLMLEEIGAEVDPLGPENKLFFATGPFTGTSWPSSSRYTVAAKSPLTGILGDANSGGFWAVELKRAGYDALIIEGRSPEPVYLFIDDSQVSLRSARGIWGKDFITATDLIREELGDPEIKVAGIGQAGENLVRFAAVMNDYYRAAGRTGMGAVMGSKNLKAIAVRGSQGVRPADMERFQRAVAVAYQKNMASPWLRSFRDAGTAMLVDLCAPLGIMSTRNFASGVFPHWRKINAEAFRSRYRMTNGACANCVNRCDKRLVVLEGQYRGLFGRAPEYEAISAFGPRCDIDDLDAIVYANHLCNLYGMDVMSAGGVIAFAIDLFQAGLLTPEETGGQVLKWGDPELLVNLVQDIAFRKGLGDLLAEGERRLAQHVGDAARELETDIKGLEMVGGDIRGQLEHALGWAVASRGCDHLRGLANVVLFGDRETVEKVFGREKFPEILDSHSPKYKGYVINWCENFLSAVDALGLCKYVTAYPVFLPEDLCEAYAALTGREVTPEYFMLCGERITNVERLFNLRQGLTAADDIVGLKFTKPMPEGPAKGIAVEIEPMVAEYYRVRHWDAQGVPTRAKLQELGLLDAGLQVAEARGLTLSEGGKEN</sequence>
<evidence type="ECO:0000256" key="2">
    <source>
        <dbReference type="ARBA" id="ARBA00011032"/>
    </source>
</evidence>
<keyword evidence="4" id="KW-0479">Metal-binding</keyword>
<dbReference type="InterPro" id="IPR036503">
    <property type="entry name" value="Ald_Fedxn_OxRdtase_N_sf"/>
</dbReference>
<protein>
    <submittedName>
        <fullName evidence="10">Putative oxidoreductase YdhV</fullName>
        <ecNumber evidence="10">1.-.-.-</ecNumber>
    </submittedName>
</protein>
<evidence type="ECO:0000256" key="8">
    <source>
        <dbReference type="ARBA" id="ARBA00049934"/>
    </source>
</evidence>
<dbReference type="Pfam" id="PF01314">
    <property type="entry name" value="AFOR_C"/>
    <property type="match status" value="1"/>
</dbReference>
<dbReference type="OrthoDB" id="9763894at2"/>
<evidence type="ECO:0000259" key="9">
    <source>
        <dbReference type="SMART" id="SM00790"/>
    </source>
</evidence>
<keyword evidence="6" id="KW-0408">Iron</keyword>
<dbReference type="Pfam" id="PF02730">
    <property type="entry name" value="AFOR_N"/>
    <property type="match status" value="1"/>
</dbReference>
<dbReference type="EC" id="1.-.-.-" evidence="10"/>
<keyword evidence="5 10" id="KW-0560">Oxidoreductase</keyword>
<dbReference type="SMART" id="SM00790">
    <property type="entry name" value="AFOR_N"/>
    <property type="match status" value="1"/>
</dbReference>